<keyword evidence="1" id="KW-0503">Monooxygenase</keyword>
<dbReference type="RefSeq" id="WP_104487966.1">
    <property type="nucleotide sequence ID" value="NZ_BMYB01000014.1"/>
</dbReference>
<keyword evidence="2" id="KW-1185">Reference proteome</keyword>
<organism evidence="1 2">
    <name type="scientific">Oceanisphaera arctica</name>
    <dbReference type="NCBI Taxonomy" id="641510"/>
    <lineage>
        <taxon>Bacteria</taxon>
        <taxon>Pseudomonadati</taxon>
        <taxon>Pseudomonadota</taxon>
        <taxon>Gammaproteobacteria</taxon>
        <taxon>Aeromonadales</taxon>
        <taxon>Aeromonadaceae</taxon>
        <taxon>Oceanisphaera</taxon>
    </lineage>
</organism>
<dbReference type="SUPFAM" id="SSF54909">
    <property type="entry name" value="Dimeric alpha+beta barrel"/>
    <property type="match status" value="1"/>
</dbReference>
<dbReference type="NCBIfam" id="NF008333">
    <property type="entry name" value="PRK11118.1"/>
    <property type="match status" value="1"/>
</dbReference>
<dbReference type="PANTHER" id="PTHR39169">
    <property type="match status" value="1"/>
</dbReference>
<dbReference type="PANTHER" id="PTHR39169:SF1">
    <property type="entry name" value="MONOOXYGENASE YDHR-RELATED"/>
    <property type="match status" value="1"/>
</dbReference>
<name>A0A2P5TIV0_9GAMM</name>
<proteinExistence type="predicted"/>
<sequence length="103" mass="11450">MAVLLQIDFSFPADMMGNALTEGARELAQSINREPGFISKIWTENAQTGEAGGIYVFTERALAEQYAQMHRERIAAMGATDIRVKIFDINTPLTDINHGRYTA</sequence>
<comment type="caution">
    <text evidence="1">The sequence shown here is derived from an EMBL/GenBank/DDBJ whole genome shotgun (WGS) entry which is preliminary data.</text>
</comment>
<gene>
    <name evidence="1" type="ORF">UN63_14760</name>
</gene>
<dbReference type="EMBL" id="MPZM01000049">
    <property type="protein sequence ID" value="PPL14787.1"/>
    <property type="molecule type" value="Genomic_DNA"/>
</dbReference>
<accession>A0A2P5TIV0</accession>
<dbReference type="InterPro" id="IPR014910">
    <property type="entry name" value="YdhR"/>
</dbReference>
<dbReference type="Proteomes" id="UP000242231">
    <property type="component" value="Unassembled WGS sequence"/>
</dbReference>
<dbReference type="GO" id="GO:0004497">
    <property type="term" value="F:monooxygenase activity"/>
    <property type="evidence" value="ECO:0007669"/>
    <property type="project" value="UniProtKB-KW"/>
</dbReference>
<dbReference type="Pfam" id="PF08803">
    <property type="entry name" value="ydhR"/>
    <property type="match status" value="1"/>
</dbReference>
<dbReference type="OrthoDB" id="1440627at2"/>
<keyword evidence="1" id="KW-0560">Oxidoreductase</keyword>
<dbReference type="AlphaFoldDB" id="A0A2P5TIV0"/>
<evidence type="ECO:0000313" key="2">
    <source>
        <dbReference type="Proteomes" id="UP000242231"/>
    </source>
</evidence>
<reference evidence="2" key="1">
    <citation type="submission" date="2016-11" db="EMBL/GenBank/DDBJ databases">
        <authorList>
            <person name="Sisinthy S."/>
            <person name="Ara S."/>
            <person name="Gundlapally S.R."/>
        </authorList>
    </citation>
    <scope>NUCLEOTIDE SEQUENCE [LARGE SCALE GENOMIC DNA]</scope>
    <source>
        <strain evidence="2">V1-41</strain>
    </source>
</reference>
<dbReference type="InterPro" id="IPR011008">
    <property type="entry name" value="Dimeric_a/b-barrel"/>
</dbReference>
<protein>
    <submittedName>
        <fullName evidence="1">Monooxygenase</fullName>
    </submittedName>
</protein>
<evidence type="ECO:0000313" key="1">
    <source>
        <dbReference type="EMBL" id="PPL14787.1"/>
    </source>
</evidence>
<dbReference type="Gene3D" id="3.30.70.100">
    <property type="match status" value="1"/>
</dbReference>